<evidence type="ECO:0000256" key="5">
    <source>
        <dbReference type="HAMAP-Rule" id="MF_00601"/>
    </source>
</evidence>
<keyword evidence="2 5" id="KW-0456">Lyase</keyword>
<dbReference type="STRING" id="313628.LNTAR_08809"/>
<evidence type="ECO:0000313" key="6">
    <source>
        <dbReference type="EMBL" id="EDM28657.1"/>
    </source>
</evidence>
<dbReference type="GO" id="GO:0006520">
    <property type="term" value="P:amino acid metabolic process"/>
    <property type="evidence" value="ECO:0007669"/>
    <property type="project" value="InterPro"/>
</dbReference>
<dbReference type="EC" id="4.3.1.7" evidence="5"/>
<dbReference type="GO" id="GO:0031471">
    <property type="term" value="C:ethanolamine degradation polyhedral organelle"/>
    <property type="evidence" value="ECO:0007669"/>
    <property type="project" value="UniProtKB-UniRule"/>
</dbReference>
<dbReference type="HAMAP" id="MF_00601">
    <property type="entry name" value="EutC"/>
    <property type="match status" value="1"/>
</dbReference>
<accession>A6DI03</accession>
<dbReference type="GO" id="GO:0009350">
    <property type="term" value="C:ethanolamine ammonia-lyase complex"/>
    <property type="evidence" value="ECO:0007669"/>
    <property type="project" value="UniProtKB-UniRule"/>
</dbReference>
<protein>
    <recommendedName>
        <fullName evidence="5">Ethanolamine ammonia-lyase small subunit</fullName>
        <shortName evidence="5">EAL small subunit</shortName>
        <ecNumber evidence="5">4.3.1.7</ecNumber>
    </recommendedName>
</protein>
<dbReference type="Gene3D" id="3.40.50.11240">
    <property type="entry name" value="Ethanolamine ammonia-lyase light chain (EutC)"/>
    <property type="match status" value="1"/>
</dbReference>
<sequence length="261" mass="28692">MKNEVESNKALQALKALSAARLGLQRAGSSISTRDILKFDLDHARARDAVHLAFDIAKMKTQLKDLGLELLELQSAASDRSTYLQRPDLGRKLAERSVEDLKNFQSTKSQTYDLGIFIADGLSSRAIHTNALPFLRDFLPLAENNNWTCAPLTIVNQGRVAIADEIGEILKTRLSIILIGERPGLSAADSMGIYITYEPRVGRNDSERNCLSNIRQGGLSSLLAAEKLEKLIQNIFCMGVSGVDVKEGADTLIDHKTKLND</sequence>
<feature type="binding site" evidence="5">
    <location>
        <position position="210"/>
    </location>
    <ligand>
        <name>adenosylcob(III)alamin</name>
        <dbReference type="ChEBI" id="CHEBI:18408"/>
    </ligand>
</feature>
<dbReference type="AlphaFoldDB" id="A6DI03"/>
<gene>
    <name evidence="5" type="primary">eutC</name>
    <name evidence="6" type="ORF">LNTAR_08809</name>
</gene>
<name>A6DI03_9BACT</name>
<dbReference type="PIRSF" id="PIRSF018982">
    <property type="entry name" value="EutC"/>
    <property type="match status" value="1"/>
</dbReference>
<comment type="similarity">
    <text evidence="5">Belongs to the EutC family.</text>
</comment>
<dbReference type="PANTHER" id="PTHR39330:SF1">
    <property type="entry name" value="ETHANOLAMINE AMMONIA-LYASE SMALL SUBUNIT"/>
    <property type="match status" value="1"/>
</dbReference>
<dbReference type="Proteomes" id="UP000004947">
    <property type="component" value="Unassembled WGS sequence"/>
</dbReference>
<evidence type="ECO:0000313" key="7">
    <source>
        <dbReference type="Proteomes" id="UP000004947"/>
    </source>
</evidence>
<comment type="function">
    <text evidence="5">Catalyzes the deamination of various vicinal amino-alcohols to oxo compounds. Allows this organism to utilize ethanolamine as the sole source of nitrogen and carbon in the presence of external vitamin B12.</text>
</comment>
<reference evidence="6 7" key="1">
    <citation type="journal article" date="2010" name="J. Bacteriol.">
        <title>Genome sequence of Lentisphaera araneosa HTCC2155T, the type species of the order Lentisphaerales in the phylum Lentisphaerae.</title>
        <authorList>
            <person name="Thrash J.C."/>
            <person name="Cho J.C."/>
            <person name="Vergin K.L."/>
            <person name="Morris R.M."/>
            <person name="Giovannoni S.J."/>
        </authorList>
    </citation>
    <scope>NUCLEOTIDE SEQUENCE [LARGE SCALE GENOMIC DNA]</scope>
    <source>
        <strain evidence="6 7">HTCC2155</strain>
    </source>
</reference>
<dbReference type="EMBL" id="ABCK01000004">
    <property type="protein sequence ID" value="EDM28657.1"/>
    <property type="molecule type" value="Genomic_DNA"/>
</dbReference>
<evidence type="ECO:0000256" key="2">
    <source>
        <dbReference type="ARBA" id="ARBA00023239"/>
    </source>
</evidence>
<comment type="pathway">
    <text evidence="5">Amine and polyamine degradation; ethanolamine degradation.</text>
</comment>
<organism evidence="6 7">
    <name type="scientific">Lentisphaera araneosa HTCC2155</name>
    <dbReference type="NCBI Taxonomy" id="313628"/>
    <lineage>
        <taxon>Bacteria</taxon>
        <taxon>Pseudomonadati</taxon>
        <taxon>Lentisphaerota</taxon>
        <taxon>Lentisphaeria</taxon>
        <taxon>Lentisphaerales</taxon>
        <taxon>Lentisphaeraceae</taxon>
        <taxon>Lentisphaera</taxon>
    </lineage>
</organism>
<dbReference type="NCBIfam" id="NF003971">
    <property type="entry name" value="PRK05465.1"/>
    <property type="match status" value="1"/>
</dbReference>
<evidence type="ECO:0000256" key="4">
    <source>
        <dbReference type="ARBA" id="ARBA00024446"/>
    </source>
</evidence>
<evidence type="ECO:0000256" key="3">
    <source>
        <dbReference type="ARBA" id="ARBA00023285"/>
    </source>
</evidence>
<dbReference type="InterPro" id="IPR042255">
    <property type="entry name" value="EutC_N"/>
</dbReference>
<keyword evidence="1 5" id="KW-0846">Cobalamin</keyword>
<dbReference type="Pfam" id="PF05985">
    <property type="entry name" value="EutC"/>
    <property type="match status" value="1"/>
</dbReference>
<keyword evidence="4 5" id="KW-1283">Bacterial microcompartment</keyword>
<comment type="cofactor">
    <cofactor evidence="5">
        <name>adenosylcob(III)alamin</name>
        <dbReference type="ChEBI" id="CHEBI:18408"/>
    </cofactor>
    <text evidence="5">Binds between the large and small subunits.</text>
</comment>
<dbReference type="Gene3D" id="1.10.30.40">
    <property type="entry name" value="Ethanolamine ammonia-lyase light chain (EutC), N-terminal domain"/>
    <property type="match status" value="1"/>
</dbReference>
<proteinExistence type="inferred from homology"/>
<dbReference type="RefSeq" id="WP_007277538.1">
    <property type="nucleotide sequence ID" value="NZ_ABCK01000004.1"/>
</dbReference>
<comment type="subunit">
    <text evidence="5">The basic unit is a heterodimer which dimerizes to form tetramers. The heterotetramers trimerize; 6 large subunits form a core ring with 6 small subunits projecting outwards.</text>
</comment>
<dbReference type="InterPro" id="IPR042251">
    <property type="entry name" value="EutC_C"/>
</dbReference>
<dbReference type="GO" id="GO:0046336">
    <property type="term" value="P:ethanolamine catabolic process"/>
    <property type="evidence" value="ECO:0007669"/>
    <property type="project" value="UniProtKB-UniRule"/>
</dbReference>
<feature type="binding site" evidence="5">
    <location>
        <position position="160"/>
    </location>
    <ligand>
        <name>adenosylcob(III)alamin</name>
        <dbReference type="ChEBI" id="CHEBI:18408"/>
    </ligand>
</feature>
<comment type="caution">
    <text evidence="6">The sequence shown here is derived from an EMBL/GenBank/DDBJ whole genome shotgun (WGS) entry which is preliminary data.</text>
</comment>
<dbReference type="InterPro" id="IPR009246">
    <property type="entry name" value="EutC"/>
</dbReference>
<dbReference type="eggNOG" id="COG4302">
    <property type="taxonomic scope" value="Bacteria"/>
</dbReference>
<feature type="binding site" evidence="5">
    <location>
        <position position="181"/>
    </location>
    <ligand>
        <name>adenosylcob(III)alamin</name>
        <dbReference type="ChEBI" id="CHEBI:18408"/>
    </ligand>
</feature>
<dbReference type="GO" id="GO:0008851">
    <property type="term" value="F:ethanolamine ammonia-lyase activity"/>
    <property type="evidence" value="ECO:0007669"/>
    <property type="project" value="UniProtKB-UniRule"/>
</dbReference>
<dbReference type="GO" id="GO:0031419">
    <property type="term" value="F:cobalamin binding"/>
    <property type="evidence" value="ECO:0007669"/>
    <property type="project" value="UniProtKB-UniRule"/>
</dbReference>
<dbReference type="OrthoDB" id="114248at2"/>
<dbReference type="UniPathway" id="UPA00560"/>
<comment type="catalytic activity">
    <reaction evidence="5">
        <text>ethanolamine = acetaldehyde + NH4(+)</text>
        <dbReference type="Rhea" id="RHEA:15313"/>
        <dbReference type="ChEBI" id="CHEBI:15343"/>
        <dbReference type="ChEBI" id="CHEBI:28938"/>
        <dbReference type="ChEBI" id="CHEBI:57603"/>
        <dbReference type="EC" id="4.3.1.7"/>
    </reaction>
</comment>
<keyword evidence="3 5" id="KW-0170">Cobalt</keyword>
<keyword evidence="7" id="KW-1185">Reference proteome</keyword>
<comment type="subcellular location">
    <subcellularLocation>
        <location evidence="5">Bacterial microcompartment</location>
    </subcellularLocation>
</comment>
<dbReference type="PANTHER" id="PTHR39330">
    <property type="entry name" value="ETHANOLAMINE AMMONIA-LYASE LIGHT CHAIN"/>
    <property type="match status" value="1"/>
</dbReference>
<evidence type="ECO:0000256" key="1">
    <source>
        <dbReference type="ARBA" id="ARBA00022628"/>
    </source>
</evidence>